<dbReference type="InterPro" id="IPR011856">
    <property type="entry name" value="tRNA_endonuc-like_dom_sf"/>
</dbReference>
<dbReference type="SUPFAM" id="SSF52980">
    <property type="entry name" value="Restriction endonuclease-like"/>
    <property type="match status" value="1"/>
</dbReference>
<dbReference type="HAMAP" id="MF_00048">
    <property type="entry name" value="UPF0102"/>
    <property type="match status" value="1"/>
</dbReference>
<evidence type="ECO:0000313" key="4">
    <source>
        <dbReference type="Proteomes" id="UP000429958"/>
    </source>
</evidence>
<name>A0A7X2NIB7_9CLOT</name>
<dbReference type="NCBIfam" id="TIGR00252">
    <property type="entry name" value="YraN family protein"/>
    <property type="match status" value="1"/>
</dbReference>
<dbReference type="Pfam" id="PF02021">
    <property type="entry name" value="UPF0102"/>
    <property type="match status" value="1"/>
</dbReference>
<evidence type="ECO:0000256" key="1">
    <source>
        <dbReference type="ARBA" id="ARBA00006738"/>
    </source>
</evidence>
<evidence type="ECO:0000313" key="3">
    <source>
        <dbReference type="EMBL" id="MSS35301.1"/>
    </source>
</evidence>
<sequence length="113" mass="13164">MNKRETGGRYEKAAADYLSRQGYEIIRANYRCSQGEVDLICRQGGYLVFVEVKYRFGLSMGTPEEAVNWRKQERIRKVAAFYMYTFKLPEDTPCRFDVVSILGEDIKVIQNAF</sequence>
<organism evidence="3 4">
    <name type="scientific">Clostridium porci</name>
    <dbReference type="NCBI Taxonomy" id="2605778"/>
    <lineage>
        <taxon>Bacteria</taxon>
        <taxon>Bacillati</taxon>
        <taxon>Bacillota</taxon>
        <taxon>Clostridia</taxon>
        <taxon>Eubacteriales</taxon>
        <taxon>Clostridiaceae</taxon>
        <taxon>Clostridium</taxon>
    </lineage>
</organism>
<dbReference type="InterPro" id="IPR003509">
    <property type="entry name" value="UPF0102_YraN-like"/>
</dbReference>
<dbReference type="AlphaFoldDB" id="A0A7X2NIB7"/>
<dbReference type="Gene3D" id="3.40.1350.10">
    <property type="match status" value="1"/>
</dbReference>
<dbReference type="PANTHER" id="PTHR34039:SF1">
    <property type="entry name" value="UPF0102 PROTEIN YRAN"/>
    <property type="match status" value="1"/>
</dbReference>
<evidence type="ECO:0000256" key="2">
    <source>
        <dbReference type="HAMAP-Rule" id="MF_00048"/>
    </source>
</evidence>
<keyword evidence="4" id="KW-1185">Reference proteome</keyword>
<dbReference type="Proteomes" id="UP000429958">
    <property type="component" value="Unassembled WGS sequence"/>
</dbReference>
<dbReference type="RefSeq" id="WP_154470703.1">
    <property type="nucleotide sequence ID" value="NZ_DBEWUL010000165.1"/>
</dbReference>
<dbReference type="InterPro" id="IPR011335">
    <property type="entry name" value="Restrct_endonuc-II-like"/>
</dbReference>
<proteinExistence type="inferred from homology"/>
<gene>
    <name evidence="3" type="ORF">FYJ39_01555</name>
</gene>
<comment type="caution">
    <text evidence="3">The sequence shown here is derived from an EMBL/GenBank/DDBJ whole genome shotgun (WGS) entry which is preliminary data.</text>
</comment>
<accession>A0A7X2NIB7</accession>
<dbReference type="EMBL" id="VUMD01000001">
    <property type="protein sequence ID" value="MSS35301.1"/>
    <property type="molecule type" value="Genomic_DNA"/>
</dbReference>
<dbReference type="CDD" id="cd20736">
    <property type="entry name" value="PoNe_Nuclease"/>
    <property type="match status" value="1"/>
</dbReference>
<dbReference type="NCBIfam" id="NF009150">
    <property type="entry name" value="PRK12497.1-3"/>
    <property type="match status" value="1"/>
</dbReference>
<reference evidence="3 4" key="1">
    <citation type="submission" date="2019-08" db="EMBL/GenBank/DDBJ databases">
        <title>In-depth cultivation of the pig gut microbiome towards novel bacterial diversity and tailored functional studies.</title>
        <authorList>
            <person name="Wylensek D."/>
            <person name="Hitch T.C.A."/>
            <person name="Clavel T."/>
        </authorList>
    </citation>
    <scope>NUCLEOTIDE SEQUENCE [LARGE SCALE GENOMIC DNA]</scope>
    <source>
        <strain evidence="3 4">WCA-389-WT-23D1</strain>
    </source>
</reference>
<dbReference type="GO" id="GO:0003676">
    <property type="term" value="F:nucleic acid binding"/>
    <property type="evidence" value="ECO:0007669"/>
    <property type="project" value="InterPro"/>
</dbReference>
<comment type="similarity">
    <text evidence="1 2">Belongs to the UPF0102 family.</text>
</comment>
<dbReference type="PANTHER" id="PTHR34039">
    <property type="entry name" value="UPF0102 PROTEIN YRAN"/>
    <property type="match status" value="1"/>
</dbReference>
<protein>
    <recommendedName>
        <fullName evidence="2">UPF0102 protein FYJ39_01555</fullName>
    </recommendedName>
</protein>